<organism evidence="2 3">
    <name type="scientific">Clostridium algidicarnis DSM 15099</name>
    <dbReference type="NCBI Taxonomy" id="1121295"/>
    <lineage>
        <taxon>Bacteria</taxon>
        <taxon>Bacillati</taxon>
        <taxon>Bacillota</taxon>
        <taxon>Clostridia</taxon>
        <taxon>Eubacteriales</taxon>
        <taxon>Clostridiaceae</taxon>
        <taxon>Clostridium</taxon>
    </lineage>
</organism>
<protein>
    <recommendedName>
        <fullName evidence="1">DUF7768 domain-containing protein</fullName>
    </recommendedName>
</protein>
<reference evidence="2 3" key="1">
    <citation type="submission" date="2018-02" db="EMBL/GenBank/DDBJ databases">
        <title>Genomic Encyclopedia of Archaeal and Bacterial Type Strains, Phase II (KMG-II): from individual species to whole genera.</title>
        <authorList>
            <person name="Goeker M."/>
        </authorList>
    </citation>
    <scope>NUCLEOTIDE SEQUENCE [LARGE SCALE GENOMIC DNA]</scope>
    <source>
        <strain evidence="2 3">DSM 15099</strain>
    </source>
</reference>
<name>A0A2S6FV55_9CLOT</name>
<dbReference type="Gene3D" id="3.40.50.10400">
    <property type="entry name" value="Hypothetical protein PA1492"/>
    <property type="match status" value="1"/>
</dbReference>
<evidence type="ECO:0000313" key="2">
    <source>
        <dbReference type="EMBL" id="PPK44988.1"/>
    </source>
</evidence>
<sequence length="143" mass="16663">MCINKYNSQGYYDPTTYEALTNIIREERAEKNAAFKPLVYVCSPYSGDVDVNVKKARGFCRFTLEKNGIPIAPHLLFPQFMNDDIPQERELAMFMNMVLLGKCNELWVFGERISEGMRVEIQKAKQRCMAIRYFTENLKEESI</sequence>
<dbReference type="Pfam" id="PF24963">
    <property type="entry name" value="DUF7768"/>
    <property type="match status" value="1"/>
</dbReference>
<dbReference type="InterPro" id="IPR056670">
    <property type="entry name" value="DUF7768"/>
</dbReference>
<dbReference type="AlphaFoldDB" id="A0A2S6FV55"/>
<accession>A0A2S6FV55</accession>
<evidence type="ECO:0000259" key="1">
    <source>
        <dbReference type="Pfam" id="PF24963"/>
    </source>
</evidence>
<dbReference type="EMBL" id="PTIS01000021">
    <property type="protein sequence ID" value="PPK44988.1"/>
    <property type="molecule type" value="Genomic_DNA"/>
</dbReference>
<dbReference type="OrthoDB" id="9807423at2"/>
<dbReference type="RefSeq" id="WP_104410666.1">
    <property type="nucleotide sequence ID" value="NZ_PTIS01000021.1"/>
</dbReference>
<gene>
    <name evidence="2" type="ORF">BD821_12134</name>
</gene>
<proteinExistence type="predicted"/>
<dbReference type="Proteomes" id="UP000239863">
    <property type="component" value="Unassembled WGS sequence"/>
</dbReference>
<comment type="caution">
    <text evidence="2">The sequence shown here is derived from an EMBL/GenBank/DDBJ whole genome shotgun (WGS) entry which is preliminary data.</text>
</comment>
<feature type="domain" description="DUF7768" evidence="1">
    <location>
        <begin position="37"/>
        <end position="134"/>
    </location>
</feature>
<evidence type="ECO:0000313" key="3">
    <source>
        <dbReference type="Proteomes" id="UP000239863"/>
    </source>
</evidence>